<dbReference type="PANTHER" id="PTHR43477">
    <property type="entry name" value="DIHYDROANTICAPSIN 7-DEHYDROGENASE"/>
    <property type="match status" value="1"/>
</dbReference>
<dbReference type="InterPro" id="IPR051122">
    <property type="entry name" value="SDR_DHRS6-like"/>
</dbReference>
<comment type="caution">
    <text evidence="3">The sequence shown here is derived from an EMBL/GenBank/DDBJ whole genome shotgun (WGS) entry which is preliminary data.</text>
</comment>
<dbReference type="PRINTS" id="PR00081">
    <property type="entry name" value="GDHRDH"/>
</dbReference>
<gene>
    <name evidence="3" type="ORF">ACFH04_14425</name>
</gene>
<dbReference type="EMBL" id="JBHMQV010000009">
    <property type="protein sequence ID" value="MFC0844898.1"/>
    <property type="molecule type" value="Genomic_DNA"/>
</dbReference>
<evidence type="ECO:0000256" key="2">
    <source>
        <dbReference type="ARBA" id="ARBA00023002"/>
    </source>
</evidence>
<reference evidence="3 4" key="1">
    <citation type="submission" date="2024-09" db="EMBL/GenBank/DDBJ databases">
        <authorList>
            <person name="Sun Q."/>
            <person name="Mori K."/>
        </authorList>
    </citation>
    <scope>NUCLEOTIDE SEQUENCE [LARGE SCALE GENOMIC DNA]</scope>
    <source>
        <strain evidence="3 4">JCM 4557</strain>
    </source>
</reference>
<evidence type="ECO:0000256" key="1">
    <source>
        <dbReference type="ARBA" id="ARBA00006484"/>
    </source>
</evidence>
<dbReference type="RefSeq" id="WP_394319450.1">
    <property type="nucleotide sequence ID" value="NZ_JBHMQV010000009.1"/>
</dbReference>
<dbReference type="SUPFAM" id="SSF51735">
    <property type="entry name" value="NAD(P)-binding Rossmann-fold domains"/>
    <property type="match status" value="1"/>
</dbReference>
<protein>
    <submittedName>
        <fullName evidence="3">SDR family oxidoreductase</fullName>
    </submittedName>
</protein>
<dbReference type="PANTHER" id="PTHR43477:SF1">
    <property type="entry name" value="DIHYDROANTICAPSIN 7-DEHYDROGENASE"/>
    <property type="match status" value="1"/>
</dbReference>
<accession>A0ABV6THK8</accession>
<dbReference type="Pfam" id="PF13561">
    <property type="entry name" value="adh_short_C2"/>
    <property type="match status" value="1"/>
</dbReference>
<keyword evidence="4" id="KW-1185">Reference proteome</keyword>
<dbReference type="Proteomes" id="UP001589887">
    <property type="component" value="Unassembled WGS sequence"/>
</dbReference>
<keyword evidence="2" id="KW-0560">Oxidoreductase</keyword>
<sequence length="261" mass="27113">MEAYVLAMAVAEPRHRIDEGMDSMSLTGKKIVIIGGTSGIGFAVAQQAVAAGADVVVASSNQDRVDAAAKRLGEPAEGRRLDVADGNAIAAFFEQVGEFDHLVYTAGESLLIKPLVDTTPQEARAVFERRFWGAFLSAKYAAPRLRDGGSITFSSGVLAIRPLSGTALTAGITGGIEALSRALAVELAPLRVNVIQPGVIRTELWDGSVPDPEAFLQGAGSELLTRRVGTAEEAAAAYLFVLANAYVTGTTLAIDGGAALV</sequence>
<comment type="similarity">
    <text evidence="1">Belongs to the short-chain dehydrogenases/reductases (SDR) family.</text>
</comment>
<evidence type="ECO:0000313" key="4">
    <source>
        <dbReference type="Proteomes" id="UP001589887"/>
    </source>
</evidence>
<organism evidence="3 4">
    <name type="scientific">Streptomyces noboritoensis</name>
    <dbReference type="NCBI Taxonomy" id="67337"/>
    <lineage>
        <taxon>Bacteria</taxon>
        <taxon>Bacillati</taxon>
        <taxon>Actinomycetota</taxon>
        <taxon>Actinomycetes</taxon>
        <taxon>Kitasatosporales</taxon>
        <taxon>Streptomycetaceae</taxon>
        <taxon>Streptomyces</taxon>
    </lineage>
</organism>
<dbReference type="InterPro" id="IPR036291">
    <property type="entry name" value="NAD(P)-bd_dom_sf"/>
</dbReference>
<proteinExistence type="inferred from homology"/>
<name>A0ABV6THK8_9ACTN</name>
<dbReference type="Gene3D" id="3.40.50.720">
    <property type="entry name" value="NAD(P)-binding Rossmann-like Domain"/>
    <property type="match status" value="1"/>
</dbReference>
<dbReference type="InterPro" id="IPR002347">
    <property type="entry name" value="SDR_fam"/>
</dbReference>
<evidence type="ECO:0000313" key="3">
    <source>
        <dbReference type="EMBL" id="MFC0844898.1"/>
    </source>
</evidence>